<dbReference type="Proteomes" id="UP000028834">
    <property type="component" value="Unassembled WGS sequence"/>
</dbReference>
<reference evidence="2 3" key="1">
    <citation type="submission" date="2014-05" db="EMBL/GenBank/DDBJ databases">
        <authorList>
            <person name="Sibley D."/>
            <person name="Venepally P."/>
            <person name="Karamycheva S."/>
            <person name="Hadjithomas M."/>
            <person name="Khan A."/>
            <person name="Brunk B."/>
            <person name="Roos D."/>
            <person name="Caler E."/>
            <person name="Lorenzi H."/>
        </authorList>
    </citation>
    <scope>NUCLEOTIDE SEQUENCE [LARGE SCALE GENOMIC DNA]</scope>
    <source>
        <strain evidence="2 3">RUB</strain>
    </source>
</reference>
<dbReference type="OrthoDB" id="294853at2759"/>
<feature type="region of interest" description="Disordered" evidence="1">
    <location>
        <begin position="475"/>
        <end position="530"/>
    </location>
</feature>
<feature type="region of interest" description="Disordered" evidence="1">
    <location>
        <begin position="813"/>
        <end position="916"/>
    </location>
</feature>
<name>A0A086LRA2_TOXGO</name>
<feature type="compositionally biased region" description="Basic and acidic residues" evidence="1">
    <location>
        <begin position="475"/>
        <end position="524"/>
    </location>
</feature>
<feature type="compositionally biased region" description="Basic and acidic residues" evidence="1">
    <location>
        <begin position="738"/>
        <end position="771"/>
    </location>
</feature>
<sequence length="1298" mass="140694">MKMQELLEAASRAHSGEKRQRYSSRELERRKAGDASSLAGARSDGGAAGGCAASPAAASQRESERPGNTEEKRRKNREAMTPPCPDAEGRENAGTQDGDAEPFPLFESVLAFQLYLVLLTNPAYIRRYGRRLHAAVVGLFSQADEGERLGEEGSRAAKVFEDRRVAQTACAEFPSLQERAERPFARREAQTACTAGLGVCDRAEGSDGEGDSGVSLSKGGEENDSFASLCGGRDGLASPQLSLETENSLLPSELVLAVLNFAATAPSPALSLPLCSPAASSSLSHCSASSFETPSSFAVLLSSRELQRASLDSLLSSLPEFGGSASQRSGEGSRSLFSPVILQLSDAFGAAAERQALESGCSSAAAHNPFQSGAEEREASARERRQSDDAGGKNPFSPHFEREEEPRTRPECRGDSRGRTQERAADCAVASREAKHQNDLLLLDAVRERLALTPFLPPLRASVSLLAAVLDAPKRTREERRGDHGREREGDQKREREEDQKREQEEDQKSEREGEPEGEERASSESDVDACGRSGVWEFCEERVDGEELRRLLQSEEQNENEGIEEALLRLVRDTPITSTVRVSTAQATLVEALLQVCPSPVDNPVAFSRLFPLFVGELCKTFLHPHAFFRDSASFAVGCRVLLELQILFRSSFISLLWQDYRRMQEFLSVSSSSSSSVSSSVSSSAFGAGLGEEREVSVQQMKDDTQPGLAKERRRSDRQEEAARRDAQVNGEVSDETGKTREARRGNKRSEKTRRDESGARGKAERGMRFVDSNSFARRRPQQEAWPCAYATATGIRIDKPQPTLGALQARGCTARESGNQESARRGGDEAATREQAARRDSQQEAGPAEDGAPQRPTKNEAKERKERNERKERKERKEMNDGGQEGGRVKGRGETKDAVGFADEPFEVSPGARRSDACACRSRPCLQCKCGHSPTGVLLLSAVPLFDALTVLASSRASPSLDRLQVWKLAVQTACVLVEDASCFLSHLSWLSPASRKEAACAPHCPASGEPQADAFAGAEEKFWTAATHTLQSLLRILSTPPLPARSSEASGNARFAPAAGMLGLELEANGRTRTVQTEDGLAEAGSQSSALPSAFFFDRWILRIAADALAKPARRDAPSATLYPFFVSVLDYYCTASSERPAGIAHEAFCTLFDLSEDRFTCILPRSPAVSSVGDAASTRRRMQSVLPLVLRRCRGILQRFATSSMSSPTSASSASVNSSVNSLGSLPCSAAEAHRSAGRLPSGDRGASSSVSSEKQRGKEAFCRQRRRGGPWLLCLTRMARGEERAWSAFAKP</sequence>
<evidence type="ECO:0000313" key="2">
    <source>
        <dbReference type="EMBL" id="KFG59170.1"/>
    </source>
</evidence>
<feature type="region of interest" description="Disordered" evidence="1">
    <location>
        <begin position="362"/>
        <end position="435"/>
    </location>
</feature>
<feature type="compositionally biased region" description="Basic and acidic residues" evidence="1">
    <location>
        <begin position="860"/>
        <end position="883"/>
    </location>
</feature>
<organism evidence="2 3">
    <name type="scientific">Toxoplasma gondii RUB</name>
    <dbReference type="NCBI Taxonomy" id="935652"/>
    <lineage>
        <taxon>Eukaryota</taxon>
        <taxon>Sar</taxon>
        <taxon>Alveolata</taxon>
        <taxon>Apicomplexa</taxon>
        <taxon>Conoidasida</taxon>
        <taxon>Coccidia</taxon>
        <taxon>Eucoccidiorida</taxon>
        <taxon>Eimeriorina</taxon>
        <taxon>Sarcocystidae</taxon>
        <taxon>Toxoplasma</taxon>
    </lineage>
</organism>
<dbReference type="EMBL" id="AFYV02002283">
    <property type="protein sequence ID" value="KFG59170.1"/>
    <property type="molecule type" value="Genomic_DNA"/>
</dbReference>
<feature type="compositionally biased region" description="Basic and acidic residues" evidence="1">
    <location>
        <begin position="399"/>
        <end position="425"/>
    </location>
</feature>
<feature type="compositionally biased region" description="Basic and acidic residues" evidence="1">
    <location>
        <begin position="694"/>
        <end position="729"/>
    </location>
</feature>
<gene>
    <name evidence="2" type="ORF">TGRUB_432580</name>
</gene>
<protein>
    <submittedName>
        <fullName evidence="2">Uncharacterized protein</fullName>
    </submittedName>
</protein>
<feature type="region of interest" description="Disordered" evidence="1">
    <location>
        <begin position="1"/>
        <end position="100"/>
    </location>
</feature>
<feature type="compositionally biased region" description="Basic and acidic residues" evidence="1">
    <location>
        <begin position="14"/>
        <end position="33"/>
    </location>
</feature>
<proteinExistence type="predicted"/>
<dbReference type="VEuPathDB" id="ToxoDB:TGRUB_432580"/>
<feature type="compositionally biased region" description="Basic and acidic residues" evidence="1">
    <location>
        <begin position="61"/>
        <end position="73"/>
    </location>
</feature>
<feature type="region of interest" description="Disordered" evidence="1">
    <location>
        <begin position="694"/>
        <end position="785"/>
    </location>
</feature>
<feature type="compositionally biased region" description="Basic and acidic residues" evidence="1">
    <location>
        <begin position="825"/>
        <end position="845"/>
    </location>
</feature>
<feature type="region of interest" description="Disordered" evidence="1">
    <location>
        <begin position="1239"/>
        <end position="1268"/>
    </location>
</feature>
<evidence type="ECO:0000256" key="1">
    <source>
        <dbReference type="SAM" id="MobiDB-lite"/>
    </source>
</evidence>
<comment type="caution">
    <text evidence="2">The sequence shown here is derived from an EMBL/GenBank/DDBJ whole genome shotgun (WGS) entry which is preliminary data.</text>
</comment>
<feature type="compositionally biased region" description="Basic and acidic residues" evidence="1">
    <location>
        <begin position="1259"/>
        <end position="1268"/>
    </location>
</feature>
<accession>A0A086LRA2</accession>
<feature type="compositionally biased region" description="Basic and acidic residues" evidence="1">
    <location>
        <begin position="374"/>
        <end position="391"/>
    </location>
</feature>
<feature type="compositionally biased region" description="Low complexity" evidence="1">
    <location>
        <begin position="34"/>
        <end position="59"/>
    </location>
</feature>
<evidence type="ECO:0000313" key="3">
    <source>
        <dbReference type="Proteomes" id="UP000028834"/>
    </source>
</evidence>
<feature type="compositionally biased region" description="Basic and acidic residues" evidence="1">
    <location>
        <begin position="890"/>
        <end position="900"/>
    </location>
</feature>